<dbReference type="GO" id="GO:0032259">
    <property type="term" value="P:methylation"/>
    <property type="evidence" value="ECO:0007669"/>
    <property type="project" value="UniProtKB-KW"/>
</dbReference>
<dbReference type="GO" id="GO:0005694">
    <property type="term" value="C:chromosome"/>
    <property type="evidence" value="ECO:0007669"/>
    <property type="project" value="UniProtKB-SubCell"/>
</dbReference>
<dbReference type="OMA" id="MELTINY"/>
<accession>H2YKY0</accession>
<dbReference type="Proteomes" id="UP000007875">
    <property type="component" value="Unassembled WGS sequence"/>
</dbReference>
<keyword evidence="8" id="KW-0539">Nucleus</keyword>
<dbReference type="InterPro" id="IPR046341">
    <property type="entry name" value="SET_dom_sf"/>
</dbReference>
<dbReference type="PANTHER" id="PTHR46711">
    <property type="entry name" value="HISTONE-LYSINE N-METHYLTRANSFERASE SETD2"/>
    <property type="match status" value="1"/>
</dbReference>
<dbReference type="SMART" id="SM00508">
    <property type="entry name" value="PostSET"/>
    <property type="match status" value="1"/>
</dbReference>
<dbReference type="InterPro" id="IPR044437">
    <property type="entry name" value="SETD2/Set2_SET"/>
</dbReference>
<dbReference type="GO" id="GO:0005634">
    <property type="term" value="C:nucleus"/>
    <property type="evidence" value="ECO:0007669"/>
    <property type="project" value="UniProtKB-SubCell"/>
</dbReference>
<evidence type="ECO:0000313" key="14">
    <source>
        <dbReference type="Proteomes" id="UP000007875"/>
    </source>
</evidence>
<dbReference type="eggNOG" id="KOG4442">
    <property type="taxonomic scope" value="Eukaryota"/>
</dbReference>
<sequence length="235" mass="26664">MVCECASNEGGTPCGSDCLNRLLMIECSSRCPLEDQCQNKRFQRRQYVPTEVFRTDWKGLGIKALTDLGPDMLVMEYCGEVIDTNEFARRSMIYSRDNQQHFYFMALSQDEIIDATLKGNTSRFINHSCDPNCETQKWTVNGRLRVGFFTLRNISKGEEITFDYQFERYGKEAQACFCGSTNCRGYLGKAPDEDDDVTTDDVTADDDITDDVIQAKSEVAESTEVATESSKKKKK</sequence>
<organism evidence="13 14">
    <name type="scientific">Ciona savignyi</name>
    <name type="common">Pacific transparent sea squirt</name>
    <dbReference type="NCBI Taxonomy" id="51511"/>
    <lineage>
        <taxon>Eukaryota</taxon>
        <taxon>Metazoa</taxon>
        <taxon>Chordata</taxon>
        <taxon>Tunicata</taxon>
        <taxon>Ascidiacea</taxon>
        <taxon>Phlebobranchia</taxon>
        <taxon>Cionidae</taxon>
        <taxon>Ciona</taxon>
    </lineage>
</organism>
<evidence type="ECO:0000256" key="7">
    <source>
        <dbReference type="ARBA" id="ARBA00022853"/>
    </source>
</evidence>
<dbReference type="STRING" id="51511.ENSCSAVP00000005982"/>
<evidence type="ECO:0000259" key="11">
    <source>
        <dbReference type="PROSITE" id="PS50868"/>
    </source>
</evidence>
<dbReference type="SMART" id="SM00570">
    <property type="entry name" value="AWS"/>
    <property type="match status" value="1"/>
</dbReference>
<dbReference type="InterPro" id="IPR003616">
    <property type="entry name" value="Post-SET_dom"/>
</dbReference>
<dbReference type="PROSITE" id="PS51215">
    <property type="entry name" value="AWS"/>
    <property type="match status" value="1"/>
</dbReference>
<dbReference type="Gene3D" id="2.170.270.10">
    <property type="entry name" value="SET domain"/>
    <property type="match status" value="1"/>
</dbReference>
<dbReference type="InterPro" id="IPR006560">
    <property type="entry name" value="AWS_dom"/>
</dbReference>
<evidence type="ECO:0008006" key="15">
    <source>
        <dbReference type="Google" id="ProtNLM"/>
    </source>
</evidence>
<feature type="domain" description="SET" evidence="10">
    <location>
        <begin position="48"/>
        <end position="165"/>
    </location>
</feature>
<dbReference type="SMART" id="SM00317">
    <property type="entry name" value="SET"/>
    <property type="match status" value="1"/>
</dbReference>
<reference evidence="13" key="2">
    <citation type="submission" date="2025-08" db="UniProtKB">
        <authorList>
            <consortium name="Ensembl"/>
        </authorList>
    </citation>
    <scope>IDENTIFICATION</scope>
</reference>
<keyword evidence="14" id="KW-1185">Reference proteome</keyword>
<dbReference type="PROSITE" id="PS50868">
    <property type="entry name" value="POST_SET"/>
    <property type="match status" value="1"/>
</dbReference>
<dbReference type="InParanoid" id="H2YKY0"/>
<reference evidence="13" key="3">
    <citation type="submission" date="2025-09" db="UniProtKB">
        <authorList>
            <consortium name="Ensembl"/>
        </authorList>
    </citation>
    <scope>IDENTIFICATION</scope>
</reference>
<feature type="domain" description="Post-SET" evidence="11">
    <location>
        <begin position="172"/>
        <end position="188"/>
    </location>
</feature>
<evidence type="ECO:0000256" key="4">
    <source>
        <dbReference type="ARBA" id="ARBA00022603"/>
    </source>
</evidence>
<dbReference type="InterPro" id="IPR001214">
    <property type="entry name" value="SET_dom"/>
</dbReference>
<dbReference type="InterPro" id="IPR042294">
    <property type="entry name" value="SETD2_animal"/>
</dbReference>
<evidence type="ECO:0000259" key="10">
    <source>
        <dbReference type="PROSITE" id="PS50280"/>
    </source>
</evidence>
<dbReference type="Ensembl" id="ENSCSAVT00000006057.1">
    <property type="protein sequence ID" value="ENSCSAVP00000005982.1"/>
    <property type="gene ID" value="ENSCSAVG00000003566.1"/>
</dbReference>
<dbReference type="AlphaFoldDB" id="H2YKY0"/>
<dbReference type="PROSITE" id="PS50280">
    <property type="entry name" value="SET"/>
    <property type="match status" value="1"/>
</dbReference>
<reference evidence="14" key="1">
    <citation type="submission" date="2003-08" db="EMBL/GenBank/DDBJ databases">
        <authorList>
            <person name="Birren B."/>
            <person name="Nusbaum C."/>
            <person name="Abebe A."/>
            <person name="Abouelleil A."/>
            <person name="Adekoya E."/>
            <person name="Ait-zahra M."/>
            <person name="Allen N."/>
            <person name="Allen T."/>
            <person name="An P."/>
            <person name="Anderson M."/>
            <person name="Anderson S."/>
            <person name="Arachchi H."/>
            <person name="Armbruster J."/>
            <person name="Bachantsang P."/>
            <person name="Baldwin J."/>
            <person name="Barry A."/>
            <person name="Bayul T."/>
            <person name="Blitshsteyn B."/>
            <person name="Bloom T."/>
            <person name="Blye J."/>
            <person name="Boguslavskiy L."/>
            <person name="Borowsky M."/>
            <person name="Boukhgalter B."/>
            <person name="Brunache A."/>
            <person name="Butler J."/>
            <person name="Calixte N."/>
            <person name="Calvo S."/>
            <person name="Camarata J."/>
            <person name="Campo K."/>
            <person name="Chang J."/>
            <person name="Cheshatsang Y."/>
            <person name="Citroen M."/>
            <person name="Collymore A."/>
            <person name="Considine T."/>
            <person name="Cook A."/>
            <person name="Cooke P."/>
            <person name="Corum B."/>
            <person name="Cuomo C."/>
            <person name="David R."/>
            <person name="Dawoe T."/>
            <person name="Degray S."/>
            <person name="Dodge S."/>
            <person name="Dooley K."/>
            <person name="Dorje P."/>
            <person name="Dorjee K."/>
            <person name="Dorris L."/>
            <person name="Duffey N."/>
            <person name="Dupes A."/>
            <person name="Elkins T."/>
            <person name="Engels R."/>
            <person name="Erickson J."/>
            <person name="Farina A."/>
            <person name="Faro S."/>
            <person name="Ferreira P."/>
            <person name="Fischer H."/>
            <person name="Fitzgerald M."/>
            <person name="Foley K."/>
            <person name="Gage D."/>
            <person name="Galagan J."/>
            <person name="Gearin G."/>
            <person name="Gnerre S."/>
            <person name="Gnirke A."/>
            <person name="Goyette A."/>
            <person name="Graham J."/>
            <person name="Grandbois E."/>
            <person name="Gyaltsen K."/>
            <person name="Hafez N."/>
            <person name="Hagopian D."/>
            <person name="Hagos B."/>
            <person name="Hall J."/>
            <person name="Hatcher B."/>
            <person name="Heller A."/>
            <person name="Higgins H."/>
            <person name="Honan T."/>
            <person name="Horn A."/>
            <person name="Houde N."/>
            <person name="Hughes L."/>
            <person name="Hulme W."/>
            <person name="Husby E."/>
            <person name="Iliev I."/>
            <person name="Jaffe D."/>
            <person name="Jones C."/>
            <person name="Kamal M."/>
            <person name="Kamat A."/>
            <person name="Kamvysselis M."/>
            <person name="Karlsson E."/>
            <person name="Kells C."/>
            <person name="Kieu A."/>
            <person name="Kisner P."/>
            <person name="Kodira C."/>
            <person name="Kulbokas E."/>
            <person name="Labutti K."/>
            <person name="Lama D."/>
            <person name="Landers T."/>
            <person name="Leger J."/>
            <person name="Levine S."/>
            <person name="Lewis D."/>
            <person name="Lewis T."/>
            <person name="Lindblad-toh K."/>
            <person name="Liu X."/>
            <person name="Lokyitsang T."/>
            <person name="Lokyitsang Y."/>
            <person name="Lucien O."/>
            <person name="Lui A."/>
            <person name="Ma L.J."/>
            <person name="Mabbitt R."/>
            <person name="Macdonald J."/>
            <person name="Maclean C."/>
            <person name="Major J."/>
            <person name="Manning J."/>
            <person name="Marabella R."/>
            <person name="Maru K."/>
            <person name="Matthews C."/>
            <person name="Mauceli E."/>
            <person name="Mccarthy M."/>
            <person name="Mcdonough S."/>
            <person name="Mcghee T."/>
            <person name="Meldrim J."/>
            <person name="Meneus L."/>
            <person name="Mesirov J."/>
            <person name="Mihalev A."/>
            <person name="Mihova T."/>
            <person name="Mikkelsen T."/>
            <person name="Mlenga V."/>
            <person name="Moru K."/>
            <person name="Mozes J."/>
            <person name="Mulrain L."/>
            <person name="Munson G."/>
            <person name="Naylor J."/>
            <person name="Newes C."/>
            <person name="Nguyen C."/>
            <person name="Nguyen N."/>
            <person name="Nguyen T."/>
            <person name="Nicol R."/>
            <person name="Nielsen C."/>
            <person name="Nizzari M."/>
            <person name="Norbu C."/>
            <person name="Norbu N."/>
            <person name="O'donnell P."/>
            <person name="Okoawo O."/>
            <person name="O'leary S."/>
            <person name="Omotosho B."/>
            <person name="O'neill K."/>
            <person name="Osman S."/>
            <person name="Parker S."/>
            <person name="Perrin D."/>
            <person name="Phunkhang P."/>
            <person name="Piqani B."/>
            <person name="Purcell S."/>
            <person name="Rachupka T."/>
            <person name="Ramasamy U."/>
            <person name="Rameau R."/>
            <person name="Ray V."/>
            <person name="Raymond C."/>
            <person name="Retta R."/>
            <person name="Richardson S."/>
            <person name="Rise C."/>
            <person name="Rodriguez J."/>
            <person name="Rogers J."/>
            <person name="Rogov P."/>
            <person name="Rutman M."/>
            <person name="Schupbach R."/>
            <person name="Seaman C."/>
            <person name="Settipalli S."/>
            <person name="Sharpe T."/>
            <person name="Sheridan J."/>
            <person name="Sherpa N."/>
            <person name="Shi J."/>
            <person name="Smirnov S."/>
            <person name="Smith C."/>
            <person name="Sougnez C."/>
            <person name="Spencer B."/>
            <person name="Stalker J."/>
            <person name="Stange-thomann N."/>
            <person name="Stavropoulos S."/>
            <person name="Stetson K."/>
            <person name="Stone C."/>
            <person name="Stone S."/>
            <person name="Stubbs M."/>
            <person name="Talamas J."/>
            <person name="Tchuinga P."/>
            <person name="Tenzing P."/>
            <person name="Tesfaye S."/>
            <person name="Theodore J."/>
            <person name="Thoulutsang Y."/>
            <person name="Topham K."/>
            <person name="Towey S."/>
            <person name="Tsamla T."/>
            <person name="Tsomo N."/>
            <person name="Vallee D."/>
            <person name="Vassiliev H."/>
            <person name="Venkataraman V."/>
            <person name="Vinson J."/>
            <person name="Vo A."/>
            <person name="Wade C."/>
            <person name="Wang S."/>
            <person name="Wangchuk T."/>
            <person name="Wangdi T."/>
            <person name="Whittaker C."/>
            <person name="Wilkinson J."/>
            <person name="Wu Y."/>
            <person name="Wyman D."/>
            <person name="Yadav S."/>
            <person name="Yang S."/>
            <person name="Yang X."/>
            <person name="Yeager S."/>
            <person name="Yee E."/>
            <person name="Young G."/>
            <person name="Zainoun J."/>
            <person name="Zembeck L."/>
            <person name="Zimmer A."/>
            <person name="Zody M."/>
            <person name="Lander E."/>
        </authorList>
    </citation>
    <scope>NUCLEOTIDE SEQUENCE [LARGE SCALE GENOMIC DNA]</scope>
</reference>
<dbReference type="Pfam" id="PF00856">
    <property type="entry name" value="SET"/>
    <property type="match status" value="1"/>
</dbReference>
<keyword evidence="3" id="KW-0158">Chromosome</keyword>
<dbReference type="PANTHER" id="PTHR46711:SF1">
    <property type="entry name" value="HISTONE-LYSINE N-METHYLTRANSFERASE SETD2"/>
    <property type="match status" value="1"/>
</dbReference>
<dbReference type="GO" id="GO:0046975">
    <property type="term" value="F:histone H3K36 methyltransferase activity"/>
    <property type="evidence" value="ECO:0007669"/>
    <property type="project" value="InterPro"/>
</dbReference>
<dbReference type="Pfam" id="PF17907">
    <property type="entry name" value="AWS"/>
    <property type="match status" value="1"/>
</dbReference>
<proteinExistence type="predicted"/>
<evidence type="ECO:0000259" key="12">
    <source>
        <dbReference type="PROSITE" id="PS51215"/>
    </source>
</evidence>
<dbReference type="SUPFAM" id="SSF82199">
    <property type="entry name" value="SET domain"/>
    <property type="match status" value="1"/>
</dbReference>
<evidence type="ECO:0000313" key="13">
    <source>
        <dbReference type="Ensembl" id="ENSCSAVP00000005982.1"/>
    </source>
</evidence>
<evidence type="ECO:0000256" key="8">
    <source>
        <dbReference type="ARBA" id="ARBA00023242"/>
    </source>
</evidence>
<protein>
    <recommendedName>
        <fullName evidence="15">Histone-lysine N-methyltransferase</fullName>
    </recommendedName>
</protein>
<keyword evidence="5" id="KW-0808">Transferase</keyword>
<feature type="domain" description="AWS" evidence="12">
    <location>
        <begin position="1"/>
        <end position="46"/>
    </location>
</feature>
<evidence type="ECO:0000256" key="3">
    <source>
        <dbReference type="ARBA" id="ARBA00022454"/>
    </source>
</evidence>
<keyword evidence="4" id="KW-0489">Methyltransferase</keyword>
<keyword evidence="6" id="KW-0949">S-adenosyl-L-methionine</keyword>
<evidence type="ECO:0000256" key="6">
    <source>
        <dbReference type="ARBA" id="ARBA00022691"/>
    </source>
</evidence>
<evidence type="ECO:0000256" key="9">
    <source>
        <dbReference type="SAM" id="MobiDB-lite"/>
    </source>
</evidence>
<dbReference type="CDD" id="cd19172">
    <property type="entry name" value="SET_SETD2"/>
    <property type="match status" value="1"/>
</dbReference>
<dbReference type="GeneTree" id="ENSGT00940000160086"/>
<feature type="region of interest" description="Disordered" evidence="9">
    <location>
        <begin position="216"/>
        <end position="235"/>
    </location>
</feature>
<dbReference type="HOGENOM" id="CLU_020840_5_0_1"/>
<evidence type="ECO:0000256" key="2">
    <source>
        <dbReference type="ARBA" id="ARBA00004286"/>
    </source>
</evidence>
<comment type="subcellular location">
    <subcellularLocation>
        <location evidence="2">Chromosome</location>
    </subcellularLocation>
    <subcellularLocation>
        <location evidence="1">Nucleus</location>
    </subcellularLocation>
</comment>
<evidence type="ECO:0000256" key="5">
    <source>
        <dbReference type="ARBA" id="ARBA00022679"/>
    </source>
</evidence>
<evidence type="ECO:0000256" key="1">
    <source>
        <dbReference type="ARBA" id="ARBA00004123"/>
    </source>
</evidence>
<keyword evidence="7" id="KW-0156">Chromatin regulator</keyword>
<name>H2YKY0_CIOSA</name>